<proteinExistence type="predicted"/>
<feature type="chain" id="PRO_5005282908" description="Intersectin-EH binding protein Ibp1" evidence="2">
    <location>
        <begin position="28"/>
        <end position="80"/>
    </location>
</feature>
<keyword evidence="2" id="KW-0732">Signal</keyword>
<comment type="caution">
    <text evidence="3">The sequence shown here is derived from an EMBL/GenBank/DDBJ whole genome shotgun (WGS) entry which is preliminary data.</text>
</comment>
<evidence type="ECO:0008006" key="5">
    <source>
        <dbReference type="Google" id="ProtNLM"/>
    </source>
</evidence>
<reference evidence="3 4" key="1">
    <citation type="journal article" date="2015" name="Genome Biol. Evol.">
        <title>Characterization of Three Mycobacterium spp. with Potential Use in Bioremediation by Genome Sequencing and Comparative Genomics.</title>
        <authorList>
            <person name="Das S."/>
            <person name="Pettersson B.M."/>
            <person name="Behra P.R."/>
            <person name="Ramesh M."/>
            <person name="Dasgupta S."/>
            <person name="Bhattacharya A."/>
            <person name="Kirsebom L.A."/>
        </authorList>
    </citation>
    <scope>NUCLEOTIDE SEQUENCE [LARGE SCALE GENOMIC DNA]</scope>
    <source>
        <strain evidence="3 4">DSM 44219</strain>
    </source>
</reference>
<dbReference type="Proteomes" id="UP000036176">
    <property type="component" value="Unassembled WGS sequence"/>
</dbReference>
<accession>A0A0J6VKN5</accession>
<keyword evidence="4" id="KW-1185">Reference proteome</keyword>
<evidence type="ECO:0000313" key="4">
    <source>
        <dbReference type="Proteomes" id="UP000036176"/>
    </source>
</evidence>
<feature type="region of interest" description="Disordered" evidence="1">
    <location>
        <begin position="30"/>
        <end position="68"/>
    </location>
</feature>
<protein>
    <recommendedName>
        <fullName evidence="5">Intersectin-EH binding protein Ibp1</fullName>
    </recommendedName>
</protein>
<evidence type="ECO:0000256" key="1">
    <source>
        <dbReference type="SAM" id="MobiDB-lite"/>
    </source>
</evidence>
<gene>
    <name evidence="3" type="ORF">MCHUDSM44219_05194</name>
</gene>
<dbReference type="AlphaFoldDB" id="A0A0J6VKN5"/>
<dbReference type="OrthoDB" id="9900030at2"/>
<feature type="signal peptide" evidence="2">
    <location>
        <begin position="1"/>
        <end position="27"/>
    </location>
</feature>
<dbReference type="PATRIC" id="fig|1800.3.peg.5221"/>
<evidence type="ECO:0000256" key="2">
    <source>
        <dbReference type="SAM" id="SignalP"/>
    </source>
</evidence>
<dbReference type="EMBL" id="JYNX01000073">
    <property type="protein sequence ID" value="KMO71565.1"/>
    <property type="molecule type" value="Genomic_DNA"/>
</dbReference>
<organism evidence="3 4">
    <name type="scientific">Mycolicibacterium chubuense</name>
    <name type="common">Mycobacterium chubuense</name>
    <dbReference type="NCBI Taxonomy" id="1800"/>
    <lineage>
        <taxon>Bacteria</taxon>
        <taxon>Bacillati</taxon>
        <taxon>Actinomycetota</taxon>
        <taxon>Actinomycetes</taxon>
        <taxon>Mycobacteriales</taxon>
        <taxon>Mycobacteriaceae</taxon>
        <taxon>Mycolicibacterium</taxon>
    </lineage>
</organism>
<evidence type="ECO:0000313" key="3">
    <source>
        <dbReference type="EMBL" id="KMO71565.1"/>
    </source>
</evidence>
<dbReference type="RefSeq" id="WP_048421070.1">
    <property type="nucleotide sequence ID" value="NZ_JYNX01000073.1"/>
</dbReference>
<sequence length="80" mass="7668" precursor="true">MKLITLGSAVLTGAAASLISLAPVAAAQPVPCTDPPGSATEGTPCEPDGAEGPPALVGELPPGTDGVPDVAGCYPGRICE</sequence>
<name>A0A0J6VKN5_MYCCU</name>